<feature type="region of interest" description="Disordered" evidence="5">
    <location>
        <begin position="1"/>
        <end position="20"/>
    </location>
</feature>
<comment type="caution">
    <text evidence="7">The sequence shown here is derived from an EMBL/GenBank/DDBJ whole genome shotgun (WGS) entry which is preliminary data.</text>
</comment>
<organism evidence="7 8">
    <name type="scientific">Kribbella rubisoli</name>
    <dbReference type="NCBI Taxonomy" id="3075929"/>
    <lineage>
        <taxon>Bacteria</taxon>
        <taxon>Bacillati</taxon>
        <taxon>Actinomycetota</taxon>
        <taxon>Actinomycetes</taxon>
        <taxon>Propionibacteriales</taxon>
        <taxon>Kribbellaceae</taxon>
        <taxon>Kribbella</taxon>
    </lineage>
</organism>
<name>A0A4Q7X7M3_9ACTN</name>
<dbReference type="Gene3D" id="1.10.357.10">
    <property type="entry name" value="Tetracycline Repressor, domain 2"/>
    <property type="match status" value="1"/>
</dbReference>
<dbReference type="InterPro" id="IPR011075">
    <property type="entry name" value="TetR_C"/>
</dbReference>
<dbReference type="OrthoDB" id="9796019at2"/>
<keyword evidence="3" id="KW-0804">Transcription</keyword>
<dbReference type="PANTHER" id="PTHR30055:SF148">
    <property type="entry name" value="TETR-FAMILY TRANSCRIPTIONAL REGULATOR"/>
    <property type="match status" value="1"/>
</dbReference>
<dbReference type="SUPFAM" id="SSF48498">
    <property type="entry name" value="Tetracyclin repressor-like, C-terminal domain"/>
    <property type="match status" value="1"/>
</dbReference>
<evidence type="ECO:0000313" key="7">
    <source>
        <dbReference type="EMBL" id="RZU19092.1"/>
    </source>
</evidence>
<dbReference type="PROSITE" id="PS50977">
    <property type="entry name" value="HTH_TETR_2"/>
    <property type="match status" value="1"/>
</dbReference>
<dbReference type="InterPro" id="IPR036271">
    <property type="entry name" value="Tet_transcr_reg_TetR-rel_C_sf"/>
</dbReference>
<protein>
    <submittedName>
        <fullName evidence="7">TetR family transcriptional regulator</fullName>
    </submittedName>
</protein>
<dbReference type="Pfam" id="PF00440">
    <property type="entry name" value="TetR_N"/>
    <property type="match status" value="1"/>
</dbReference>
<dbReference type="GO" id="GO:0000976">
    <property type="term" value="F:transcription cis-regulatory region binding"/>
    <property type="evidence" value="ECO:0007669"/>
    <property type="project" value="TreeGrafter"/>
</dbReference>
<evidence type="ECO:0000259" key="6">
    <source>
        <dbReference type="PROSITE" id="PS50977"/>
    </source>
</evidence>
<evidence type="ECO:0000256" key="4">
    <source>
        <dbReference type="PROSITE-ProRule" id="PRU00335"/>
    </source>
</evidence>
<feature type="compositionally biased region" description="Pro residues" evidence="5">
    <location>
        <begin position="1"/>
        <end position="12"/>
    </location>
</feature>
<dbReference type="PANTHER" id="PTHR30055">
    <property type="entry name" value="HTH-TYPE TRANSCRIPTIONAL REGULATOR RUTR"/>
    <property type="match status" value="1"/>
</dbReference>
<dbReference type="InterPro" id="IPR050109">
    <property type="entry name" value="HTH-type_TetR-like_transc_reg"/>
</dbReference>
<evidence type="ECO:0000256" key="5">
    <source>
        <dbReference type="SAM" id="MobiDB-lite"/>
    </source>
</evidence>
<dbReference type="SUPFAM" id="SSF46689">
    <property type="entry name" value="Homeodomain-like"/>
    <property type="match status" value="1"/>
</dbReference>
<dbReference type="AlphaFoldDB" id="A0A4Q7X7M3"/>
<evidence type="ECO:0000256" key="2">
    <source>
        <dbReference type="ARBA" id="ARBA00023125"/>
    </source>
</evidence>
<evidence type="ECO:0000256" key="3">
    <source>
        <dbReference type="ARBA" id="ARBA00023163"/>
    </source>
</evidence>
<dbReference type="Gene3D" id="1.10.10.60">
    <property type="entry name" value="Homeodomain-like"/>
    <property type="match status" value="1"/>
</dbReference>
<feature type="domain" description="HTH tetR-type" evidence="6">
    <location>
        <begin position="20"/>
        <end position="80"/>
    </location>
</feature>
<gene>
    <name evidence="7" type="ORF">EV645_1298</name>
</gene>
<sequence>MATPSTPAPRSAPNPDRRSERARQAILDAALELCGEQLYAGLTMEGIAKRAGVGKQTIYRWWPSKAAILLEAIEERGRSTLDFPDTGNLEADLRTQMTQVAQAFASPMFAAYSKGLIAAAQSDPDIAKAVVETIINPRVDLCRERLSKAQSAGELREDIDLADLVELLYAPLYYRLLLHTRPVTNDQVDTILNLALNGAAQDKK</sequence>
<evidence type="ECO:0000256" key="1">
    <source>
        <dbReference type="ARBA" id="ARBA00023015"/>
    </source>
</evidence>
<dbReference type="PRINTS" id="PR00455">
    <property type="entry name" value="HTHTETR"/>
</dbReference>
<keyword evidence="8" id="KW-1185">Reference proteome</keyword>
<evidence type="ECO:0000313" key="8">
    <source>
        <dbReference type="Proteomes" id="UP000292027"/>
    </source>
</evidence>
<dbReference type="InterPro" id="IPR001647">
    <property type="entry name" value="HTH_TetR"/>
</dbReference>
<dbReference type="Proteomes" id="UP000292027">
    <property type="component" value="Unassembled WGS sequence"/>
</dbReference>
<feature type="DNA-binding region" description="H-T-H motif" evidence="4">
    <location>
        <begin position="43"/>
        <end position="62"/>
    </location>
</feature>
<reference evidence="7 8" key="1">
    <citation type="journal article" date="2015" name="Stand. Genomic Sci.">
        <title>Genomic Encyclopedia of Bacterial and Archaeal Type Strains, Phase III: the genomes of soil and plant-associated and newly described type strains.</title>
        <authorList>
            <person name="Whitman W.B."/>
            <person name="Woyke T."/>
            <person name="Klenk H.P."/>
            <person name="Zhou Y."/>
            <person name="Lilburn T.G."/>
            <person name="Beck B.J."/>
            <person name="De Vos P."/>
            <person name="Vandamme P."/>
            <person name="Eisen J.A."/>
            <person name="Garrity G."/>
            <person name="Hugenholtz P."/>
            <person name="Kyrpides N.C."/>
        </authorList>
    </citation>
    <scope>NUCLEOTIDE SEQUENCE [LARGE SCALE GENOMIC DNA]</scope>
    <source>
        <strain evidence="7 8">VKM Ac-2540</strain>
    </source>
</reference>
<dbReference type="Pfam" id="PF16859">
    <property type="entry name" value="TetR_C_11"/>
    <property type="match status" value="1"/>
</dbReference>
<accession>A0A4Q7X7M3</accession>
<proteinExistence type="predicted"/>
<keyword evidence="1" id="KW-0805">Transcription regulation</keyword>
<dbReference type="InterPro" id="IPR009057">
    <property type="entry name" value="Homeodomain-like_sf"/>
</dbReference>
<dbReference type="EMBL" id="SHKR01000011">
    <property type="protein sequence ID" value="RZU19092.1"/>
    <property type="molecule type" value="Genomic_DNA"/>
</dbReference>
<keyword evidence="2 4" id="KW-0238">DNA-binding</keyword>
<dbReference type="RefSeq" id="WP_130440699.1">
    <property type="nucleotide sequence ID" value="NZ_SHKR01000011.1"/>
</dbReference>
<dbReference type="GO" id="GO:0003700">
    <property type="term" value="F:DNA-binding transcription factor activity"/>
    <property type="evidence" value="ECO:0007669"/>
    <property type="project" value="TreeGrafter"/>
</dbReference>